<keyword evidence="1" id="KW-1133">Transmembrane helix</keyword>
<keyword evidence="1" id="KW-0472">Membrane</keyword>
<protein>
    <submittedName>
        <fullName evidence="3">Uncharacterized protein</fullName>
    </submittedName>
</protein>
<keyword evidence="2" id="KW-1185">Reference proteome</keyword>
<feature type="transmembrane region" description="Helical" evidence="1">
    <location>
        <begin position="54"/>
        <end position="80"/>
    </location>
</feature>
<accession>A0A915DNQ0</accession>
<dbReference type="Proteomes" id="UP000887574">
    <property type="component" value="Unplaced"/>
</dbReference>
<sequence length="106" mass="12238">MSAWINAYACKHYNLNCPYRPATQNHLVDPCLFLTWNASSNSVRSLLLFLAGHYYSGTILQVLIVILLAAIFLCLVINWIKTMECLSDINSTEKKRMSLWWKKEDP</sequence>
<evidence type="ECO:0000256" key="1">
    <source>
        <dbReference type="SAM" id="Phobius"/>
    </source>
</evidence>
<reference evidence="3" key="1">
    <citation type="submission" date="2022-11" db="UniProtKB">
        <authorList>
            <consortium name="WormBaseParasite"/>
        </authorList>
    </citation>
    <scope>IDENTIFICATION</scope>
</reference>
<organism evidence="2 3">
    <name type="scientific">Ditylenchus dipsaci</name>
    <dbReference type="NCBI Taxonomy" id="166011"/>
    <lineage>
        <taxon>Eukaryota</taxon>
        <taxon>Metazoa</taxon>
        <taxon>Ecdysozoa</taxon>
        <taxon>Nematoda</taxon>
        <taxon>Chromadorea</taxon>
        <taxon>Rhabditida</taxon>
        <taxon>Tylenchina</taxon>
        <taxon>Tylenchomorpha</taxon>
        <taxon>Sphaerularioidea</taxon>
        <taxon>Anguinidae</taxon>
        <taxon>Anguininae</taxon>
        <taxon>Ditylenchus</taxon>
    </lineage>
</organism>
<name>A0A915DNQ0_9BILA</name>
<keyword evidence="1" id="KW-0812">Transmembrane</keyword>
<evidence type="ECO:0000313" key="2">
    <source>
        <dbReference type="Proteomes" id="UP000887574"/>
    </source>
</evidence>
<dbReference type="WBParaSite" id="jg21362">
    <property type="protein sequence ID" value="jg21362"/>
    <property type="gene ID" value="jg21362"/>
</dbReference>
<proteinExistence type="predicted"/>
<dbReference type="AlphaFoldDB" id="A0A915DNQ0"/>
<evidence type="ECO:0000313" key="3">
    <source>
        <dbReference type="WBParaSite" id="jg21362"/>
    </source>
</evidence>